<comment type="caution">
    <text evidence="1">The sequence shown here is derived from an EMBL/GenBank/DDBJ whole genome shotgun (WGS) entry which is preliminary data.</text>
</comment>
<dbReference type="SMART" id="SM00671">
    <property type="entry name" value="SEL1"/>
    <property type="match status" value="3"/>
</dbReference>
<evidence type="ECO:0000313" key="1">
    <source>
        <dbReference type="EMBL" id="GAA5170749.1"/>
    </source>
</evidence>
<dbReference type="Proteomes" id="UP001500074">
    <property type="component" value="Unassembled WGS sequence"/>
</dbReference>
<reference evidence="2" key="1">
    <citation type="journal article" date="2019" name="Int. J. Syst. Evol. Microbiol.">
        <title>The Global Catalogue of Microorganisms (GCM) 10K type strain sequencing project: providing services to taxonomists for standard genome sequencing and annotation.</title>
        <authorList>
            <consortium name="The Broad Institute Genomics Platform"/>
            <consortium name="The Broad Institute Genome Sequencing Center for Infectious Disease"/>
            <person name="Wu L."/>
            <person name="Ma J."/>
        </authorList>
    </citation>
    <scope>NUCLEOTIDE SEQUENCE [LARGE SCALE GENOMIC DNA]</scope>
    <source>
        <strain evidence="2">JCM 18472</strain>
    </source>
</reference>
<dbReference type="Gene3D" id="1.25.40.10">
    <property type="entry name" value="Tetratricopeptide repeat domain"/>
    <property type="match status" value="1"/>
</dbReference>
<evidence type="ECO:0000313" key="2">
    <source>
        <dbReference type="Proteomes" id="UP001500074"/>
    </source>
</evidence>
<dbReference type="InterPro" id="IPR050767">
    <property type="entry name" value="Sel1_AlgK"/>
</dbReference>
<organism evidence="1 2">
    <name type="scientific">Modicisalibacter zincidurans</name>
    <dbReference type="NCBI Taxonomy" id="1178777"/>
    <lineage>
        <taxon>Bacteria</taxon>
        <taxon>Pseudomonadati</taxon>
        <taxon>Pseudomonadota</taxon>
        <taxon>Gammaproteobacteria</taxon>
        <taxon>Oceanospirillales</taxon>
        <taxon>Halomonadaceae</taxon>
        <taxon>Modicisalibacter</taxon>
    </lineage>
</organism>
<dbReference type="PANTHER" id="PTHR11102:SF160">
    <property type="entry name" value="ERAD-ASSOCIATED E3 UBIQUITIN-PROTEIN LIGASE COMPONENT HRD3"/>
    <property type="match status" value="1"/>
</dbReference>
<name>A0ABP9R204_9GAMM</name>
<accession>A0ABP9R204</accession>
<evidence type="ECO:0008006" key="3">
    <source>
        <dbReference type="Google" id="ProtNLM"/>
    </source>
</evidence>
<keyword evidence="2" id="KW-1185">Reference proteome</keyword>
<sequence>MDWLGRGQATLDAVTQANSIKVLVAMAQPSSLFTRLEFRLAEQLFHTRWLPRSPRTQRLTLRLFQRCAEAGHVTALSVYGHMLFHRGITPQDKAKGARYVLQAAQTGDSRAQYQAGRIHEYGCAQYPRRDDHAVTWYARAGEAGHPQAAERLAHAYRLGELGLPVDPQRAAQWQALAERYSEVGQLDQRTLTH</sequence>
<proteinExistence type="predicted"/>
<dbReference type="Pfam" id="PF08238">
    <property type="entry name" value="Sel1"/>
    <property type="match status" value="3"/>
</dbReference>
<gene>
    <name evidence="1" type="ORF">GCM10023342_04560</name>
</gene>
<dbReference type="InterPro" id="IPR011990">
    <property type="entry name" value="TPR-like_helical_dom_sf"/>
</dbReference>
<dbReference type="PANTHER" id="PTHR11102">
    <property type="entry name" value="SEL-1-LIKE PROTEIN"/>
    <property type="match status" value="1"/>
</dbReference>
<dbReference type="SUPFAM" id="SSF81901">
    <property type="entry name" value="HCP-like"/>
    <property type="match status" value="1"/>
</dbReference>
<dbReference type="InterPro" id="IPR006597">
    <property type="entry name" value="Sel1-like"/>
</dbReference>
<protein>
    <recommendedName>
        <fullName evidence="3">Sel1 repeat family protein</fullName>
    </recommendedName>
</protein>
<dbReference type="EMBL" id="BAABKI010000009">
    <property type="protein sequence ID" value="GAA5170749.1"/>
    <property type="molecule type" value="Genomic_DNA"/>
</dbReference>